<keyword evidence="1" id="KW-0732">Signal</keyword>
<name>A0A2M4B6Y4_9DIPT</name>
<evidence type="ECO:0000313" key="2">
    <source>
        <dbReference type="EMBL" id="MBW48813.1"/>
    </source>
</evidence>
<feature type="chain" id="PRO_5014682386" evidence="1">
    <location>
        <begin position="19"/>
        <end position="74"/>
    </location>
</feature>
<evidence type="ECO:0000256" key="1">
    <source>
        <dbReference type="SAM" id="SignalP"/>
    </source>
</evidence>
<organism evidence="2">
    <name type="scientific">Anopheles triannulatus</name>
    <dbReference type="NCBI Taxonomy" id="58253"/>
    <lineage>
        <taxon>Eukaryota</taxon>
        <taxon>Metazoa</taxon>
        <taxon>Ecdysozoa</taxon>
        <taxon>Arthropoda</taxon>
        <taxon>Hexapoda</taxon>
        <taxon>Insecta</taxon>
        <taxon>Pterygota</taxon>
        <taxon>Neoptera</taxon>
        <taxon>Endopterygota</taxon>
        <taxon>Diptera</taxon>
        <taxon>Nematocera</taxon>
        <taxon>Culicoidea</taxon>
        <taxon>Culicidae</taxon>
        <taxon>Anophelinae</taxon>
        <taxon>Anopheles</taxon>
    </lineage>
</organism>
<sequence>MLLLSGTAALVRCRAAIASCRMVVALGPGPCTPSQPSIGLCTCVSTADIFTNCPIVKFRLSALITALIALRESR</sequence>
<feature type="signal peptide" evidence="1">
    <location>
        <begin position="1"/>
        <end position="18"/>
    </location>
</feature>
<reference evidence="2" key="1">
    <citation type="submission" date="2018-01" db="EMBL/GenBank/DDBJ databases">
        <title>An insight into the sialome of Amazonian anophelines.</title>
        <authorList>
            <person name="Ribeiro J.M."/>
            <person name="Scarpassa V."/>
            <person name="Calvo E."/>
        </authorList>
    </citation>
    <scope>NUCLEOTIDE SEQUENCE</scope>
    <source>
        <tissue evidence="2">Salivary glands</tissue>
    </source>
</reference>
<accession>A0A2M4B6Y4</accession>
<protein>
    <submittedName>
        <fullName evidence="2">Putative secreted protein</fullName>
    </submittedName>
</protein>
<dbReference type="EMBL" id="GGFK01015492">
    <property type="protein sequence ID" value="MBW48813.1"/>
    <property type="molecule type" value="Transcribed_RNA"/>
</dbReference>
<dbReference type="AlphaFoldDB" id="A0A2M4B6Y4"/>
<proteinExistence type="predicted"/>